<dbReference type="Pfam" id="PF25944">
    <property type="entry name" value="Beta-barrel_RND"/>
    <property type="match status" value="1"/>
</dbReference>
<reference evidence="9 10" key="1">
    <citation type="submission" date="2007-10" db="EMBL/GenBank/DDBJ databases">
        <title>Complete sequence of Desulfococcus oleovorans Hxd3.</title>
        <authorList>
            <consortium name="US DOE Joint Genome Institute"/>
            <person name="Copeland A."/>
            <person name="Lucas S."/>
            <person name="Lapidus A."/>
            <person name="Barry K."/>
            <person name="Glavina del Rio T."/>
            <person name="Dalin E."/>
            <person name="Tice H."/>
            <person name="Pitluck S."/>
            <person name="Kiss H."/>
            <person name="Brettin T."/>
            <person name="Bruce D."/>
            <person name="Detter J.C."/>
            <person name="Han C."/>
            <person name="Schmutz J."/>
            <person name="Larimer F."/>
            <person name="Land M."/>
            <person name="Hauser L."/>
            <person name="Kyrpides N."/>
            <person name="Kim E."/>
            <person name="Wawrik B."/>
            <person name="Richardson P."/>
        </authorList>
    </citation>
    <scope>NUCLEOTIDE SEQUENCE [LARGE SCALE GENOMIC DNA]</scope>
    <source>
        <strain evidence="10">DSM 6200 / JCM 39069 / Hxd3</strain>
    </source>
</reference>
<gene>
    <name evidence="9" type="ordered locus">Dole_2894</name>
</gene>
<dbReference type="NCBIfam" id="TIGR01730">
    <property type="entry name" value="RND_mfp"/>
    <property type="match status" value="1"/>
</dbReference>
<dbReference type="InterPro" id="IPR058627">
    <property type="entry name" value="MdtA-like_C"/>
</dbReference>
<sequence length="397" mass="42616">MQRFGKNKIVPSALIVAVVLTGLVLVSGCRDNNPPPQRPAPEVGVVTIEEQPVALTTELPGRAAPFLMADIRPQVNGIIQKRLFEEGAMVKAGQVLYQIDPAQFEAVYAAAKAALDRSQSNLASVQARADRYRELLAAKAVSQQDVDDADAALSQVRADIEYWKSELEKAGINLNYTRVTAPISGRIGRSSVTAGAVVTAYQPVPLSTIVQLNPIYVDVTQSSSELLRLGRDLETGKITNGTDATKKVRILLEDGTPYPHEGTLQFRDVTVDPSTGSYVLRVKVPNPEQVLMPGMFVRAVVMEGTAPRAILAPQQGVARNTKGEPLALVVNSDNVIKQRILTVERAIGNQWLVLSGLSAGDRVVVEGQLNIRPDMTVKPIPADIPSSGETPAPAPSN</sequence>
<dbReference type="OrthoDB" id="9772050at2"/>
<dbReference type="Proteomes" id="UP000008561">
    <property type="component" value="Chromosome"/>
</dbReference>
<dbReference type="PANTHER" id="PTHR30158">
    <property type="entry name" value="ACRA/E-RELATED COMPONENT OF DRUG EFFLUX TRANSPORTER"/>
    <property type="match status" value="1"/>
</dbReference>
<evidence type="ECO:0000313" key="10">
    <source>
        <dbReference type="Proteomes" id="UP000008561"/>
    </source>
</evidence>
<dbReference type="Pfam" id="PF25876">
    <property type="entry name" value="HH_MFP_RND"/>
    <property type="match status" value="1"/>
</dbReference>
<evidence type="ECO:0000256" key="1">
    <source>
        <dbReference type="ARBA" id="ARBA00004196"/>
    </source>
</evidence>
<dbReference type="InterPro" id="IPR006143">
    <property type="entry name" value="RND_pump_MFP"/>
</dbReference>
<dbReference type="PANTHER" id="PTHR30158:SF3">
    <property type="entry name" value="MULTIDRUG EFFLUX PUMP SUBUNIT ACRA-RELATED"/>
    <property type="match status" value="1"/>
</dbReference>
<dbReference type="SUPFAM" id="SSF111369">
    <property type="entry name" value="HlyD-like secretion proteins"/>
    <property type="match status" value="1"/>
</dbReference>
<feature type="domain" description="Multidrug resistance protein MdtA-like alpha-helical hairpin" evidence="5">
    <location>
        <begin position="108"/>
        <end position="177"/>
    </location>
</feature>
<evidence type="ECO:0000259" key="7">
    <source>
        <dbReference type="Pfam" id="PF25944"/>
    </source>
</evidence>
<dbReference type="GO" id="GO:0022857">
    <property type="term" value="F:transmembrane transporter activity"/>
    <property type="evidence" value="ECO:0007669"/>
    <property type="project" value="InterPro"/>
</dbReference>
<evidence type="ECO:0000259" key="6">
    <source>
        <dbReference type="Pfam" id="PF25917"/>
    </source>
</evidence>
<dbReference type="PROSITE" id="PS51257">
    <property type="entry name" value="PROKAR_LIPOPROTEIN"/>
    <property type="match status" value="1"/>
</dbReference>
<dbReference type="Gene3D" id="2.40.30.170">
    <property type="match status" value="1"/>
</dbReference>
<dbReference type="STRING" id="96561.Dole_2894"/>
<dbReference type="RefSeq" id="WP_012176308.1">
    <property type="nucleotide sequence ID" value="NC_009943.1"/>
</dbReference>
<accession>A8ZYH2</accession>
<organism evidence="9 10">
    <name type="scientific">Desulfosudis oleivorans (strain DSM 6200 / JCM 39069 / Hxd3)</name>
    <name type="common">Desulfococcus oleovorans</name>
    <dbReference type="NCBI Taxonomy" id="96561"/>
    <lineage>
        <taxon>Bacteria</taxon>
        <taxon>Pseudomonadati</taxon>
        <taxon>Thermodesulfobacteriota</taxon>
        <taxon>Desulfobacteria</taxon>
        <taxon>Desulfobacterales</taxon>
        <taxon>Desulfosudaceae</taxon>
        <taxon>Desulfosudis</taxon>
    </lineage>
</organism>
<dbReference type="InterPro" id="IPR058625">
    <property type="entry name" value="MdtA-like_BSH"/>
</dbReference>
<feature type="domain" description="Multidrug resistance protein MdtA-like C-terminal permuted SH3" evidence="8">
    <location>
        <begin position="309"/>
        <end position="367"/>
    </location>
</feature>
<evidence type="ECO:0000259" key="8">
    <source>
        <dbReference type="Pfam" id="PF25967"/>
    </source>
</evidence>
<name>A8ZYH2_DESOH</name>
<dbReference type="Gene3D" id="1.10.287.470">
    <property type="entry name" value="Helix hairpin bin"/>
    <property type="match status" value="1"/>
</dbReference>
<feature type="domain" description="Multidrug resistance protein MdtA-like barrel-sandwich hybrid" evidence="6">
    <location>
        <begin position="69"/>
        <end position="208"/>
    </location>
</feature>
<dbReference type="HOGENOM" id="CLU_018816_2_1_7"/>
<evidence type="ECO:0000259" key="5">
    <source>
        <dbReference type="Pfam" id="PF25876"/>
    </source>
</evidence>
<feature type="domain" description="Multidrug resistance protein MdtA-like beta-barrel" evidence="7">
    <location>
        <begin position="214"/>
        <end position="304"/>
    </location>
</feature>
<dbReference type="InterPro" id="IPR058626">
    <property type="entry name" value="MdtA-like_b-barrel"/>
</dbReference>
<dbReference type="Gene3D" id="2.40.420.20">
    <property type="match status" value="1"/>
</dbReference>
<evidence type="ECO:0000256" key="2">
    <source>
        <dbReference type="ARBA" id="ARBA00009477"/>
    </source>
</evidence>
<evidence type="ECO:0000256" key="3">
    <source>
        <dbReference type="SAM" id="Coils"/>
    </source>
</evidence>
<dbReference type="AlphaFoldDB" id="A8ZYH2"/>
<protein>
    <submittedName>
        <fullName evidence="9">Efflux transporter, RND family, MFP subunit</fullName>
    </submittedName>
</protein>
<evidence type="ECO:0000313" key="9">
    <source>
        <dbReference type="EMBL" id="ABW68697.1"/>
    </source>
</evidence>
<dbReference type="InterPro" id="IPR058624">
    <property type="entry name" value="MdtA-like_HH"/>
</dbReference>
<dbReference type="eggNOG" id="COG0845">
    <property type="taxonomic scope" value="Bacteria"/>
</dbReference>
<evidence type="ECO:0000256" key="4">
    <source>
        <dbReference type="SAM" id="MobiDB-lite"/>
    </source>
</evidence>
<dbReference type="GO" id="GO:0005886">
    <property type="term" value="C:plasma membrane"/>
    <property type="evidence" value="ECO:0007669"/>
    <property type="project" value="UniProtKB-SubCell"/>
</dbReference>
<dbReference type="FunFam" id="2.40.420.20:FF:000001">
    <property type="entry name" value="Efflux RND transporter periplasmic adaptor subunit"/>
    <property type="match status" value="1"/>
</dbReference>
<feature type="region of interest" description="Disordered" evidence="4">
    <location>
        <begin position="377"/>
        <end position="397"/>
    </location>
</feature>
<dbReference type="Pfam" id="PF25967">
    <property type="entry name" value="RND-MFP_C"/>
    <property type="match status" value="1"/>
</dbReference>
<dbReference type="GO" id="GO:0046677">
    <property type="term" value="P:response to antibiotic"/>
    <property type="evidence" value="ECO:0007669"/>
    <property type="project" value="TreeGrafter"/>
</dbReference>
<keyword evidence="3" id="KW-0175">Coiled coil</keyword>
<keyword evidence="10" id="KW-1185">Reference proteome</keyword>
<dbReference type="KEGG" id="dol:Dole_2894"/>
<feature type="coiled-coil region" evidence="3">
    <location>
        <begin position="108"/>
        <end position="135"/>
    </location>
</feature>
<comment type="similarity">
    <text evidence="2">Belongs to the membrane fusion protein (MFP) (TC 8.A.1) family.</text>
</comment>
<dbReference type="EMBL" id="CP000859">
    <property type="protein sequence ID" value="ABW68697.1"/>
    <property type="molecule type" value="Genomic_DNA"/>
</dbReference>
<comment type="subcellular location">
    <subcellularLocation>
        <location evidence="1">Cell envelope</location>
    </subcellularLocation>
</comment>
<dbReference type="Pfam" id="PF25917">
    <property type="entry name" value="BSH_RND"/>
    <property type="match status" value="1"/>
</dbReference>
<proteinExistence type="inferred from homology"/>
<dbReference type="Gene3D" id="2.40.50.100">
    <property type="match status" value="1"/>
</dbReference>